<protein>
    <recommendedName>
        <fullName evidence="4">Gag protein</fullName>
    </recommendedName>
</protein>
<name>A0AAV2RX14_MEGNR</name>
<evidence type="ECO:0000313" key="2">
    <source>
        <dbReference type="EMBL" id="CAL4143966.1"/>
    </source>
</evidence>
<feature type="non-terminal residue" evidence="2">
    <location>
        <position position="1"/>
    </location>
</feature>
<dbReference type="EMBL" id="CAXKWB010033892">
    <property type="protein sequence ID" value="CAL4143966.1"/>
    <property type="molecule type" value="Genomic_DNA"/>
</dbReference>
<accession>A0AAV2RX14</accession>
<gene>
    <name evidence="2" type="ORF">MNOR_LOCUS29358</name>
</gene>
<feature type="compositionally biased region" description="Polar residues" evidence="1">
    <location>
        <begin position="174"/>
        <end position="187"/>
    </location>
</feature>
<evidence type="ECO:0000256" key="1">
    <source>
        <dbReference type="SAM" id="MobiDB-lite"/>
    </source>
</evidence>
<comment type="caution">
    <text evidence="2">The sequence shown here is derived from an EMBL/GenBank/DDBJ whole genome shotgun (WGS) entry which is preliminary data.</text>
</comment>
<keyword evidence="3" id="KW-1185">Reference proteome</keyword>
<organism evidence="2 3">
    <name type="scientific">Meganyctiphanes norvegica</name>
    <name type="common">Northern krill</name>
    <name type="synonym">Thysanopoda norvegica</name>
    <dbReference type="NCBI Taxonomy" id="48144"/>
    <lineage>
        <taxon>Eukaryota</taxon>
        <taxon>Metazoa</taxon>
        <taxon>Ecdysozoa</taxon>
        <taxon>Arthropoda</taxon>
        <taxon>Crustacea</taxon>
        <taxon>Multicrustacea</taxon>
        <taxon>Malacostraca</taxon>
        <taxon>Eumalacostraca</taxon>
        <taxon>Eucarida</taxon>
        <taxon>Euphausiacea</taxon>
        <taxon>Euphausiidae</taxon>
        <taxon>Meganyctiphanes</taxon>
    </lineage>
</organism>
<sequence>NYAKYKPFKESFNLLIAAAGVEPDMIGHRLHDCLEGEAREFVGTDNTWLGKHNELWRKLDGRYANRWTMTSEILKASVLSQPPTDFSEIKRWVDDQLDSIQRVLHLRLTTEQLIVNCILAKLPEYIASPVRLSLKTSGAGAGKFKFSPQEFEDAINETIQTWTPATPELAQSLTVHQTSFSHKSNPQDAREDPSAKDGYSSSYTQKGYGQSRGGGRGTGNRPKCKLCDGGHSTKFCNTHKGSLAKRDRLRALGKCAECSYDKHKGYFCQLQYPCHNCTGGGFHLDYLCPNMAPASIPANDSASTPGR</sequence>
<proteinExistence type="predicted"/>
<reference evidence="2 3" key="1">
    <citation type="submission" date="2024-05" db="EMBL/GenBank/DDBJ databases">
        <authorList>
            <person name="Wallberg A."/>
        </authorList>
    </citation>
    <scope>NUCLEOTIDE SEQUENCE [LARGE SCALE GENOMIC DNA]</scope>
</reference>
<evidence type="ECO:0000313" key="3">
    <source>
        <dbReference type="Proteomes" id="UP001497623"/>
    </source>
</evidence>
<feature type="region of interest" description="Disordered" evidence="1">
    <location>
        <begin position="174"/>
        <end position="221"/>
    </location>
</feature>
<dbReference type="AlphaFoldDB" id="A0AAV2RX14"/>
<evidence type="ECO:0008006" key="4">
    <source>
        <dbReference type="Google" id="ProtNLM"/>
    </source>
</evidence>
<dbReference type="Proteomes" id="UP001497623">
    <property type="component" value="Unassembled WGS sequence"/>
</dbReference>